<evidence type="ECO:0000256" key="1">
    <source>
        <dbReference type="SAM" id="Coils"/>
    </source>
</evidence>
<keyword evidence="3" id="KW-0472">Membrane</keyword>
<keyword evidence="5" id="KW-1185">Reference proteome</keyword>
<accession>A0AAV2H5C0</accession>
<evidence type="ECO:0000313" key="5">
    <source>
        <dbReference type="Proteomes" id="UP001497497"/>
    </source>
</evidence>
<dbReference type="EMBL" id="CAXITT010000040">
    <property type="protein sequence ID" value="CAL1528889.1"/>
    <property type="molecule type" value="Genomic_DNA"/>
</dbReference>
<evidence type="ECO:0000256" key="2">
    <source>
        <dbReference type="SAM" id="MobiDB-lite"/>
    </source>
</evidence>
<comment type="caution">
    <text evidence="4">The sequence shown here is derived from an EMBL/GenBank/DDBJ whole genome shotgun (WGS) entry which is preliminary data.</text>
</comment>
<sequence length="528" mass="59643">MTVRDNDHARHVRPALRRAGWRLLGHQLSKSALFSLRSLRSQAGHEKTTNQKMPSSFPLLFIGALVVAMTTSAPVSGQEKLLSPAPAGDSVDRAKRAEEEIVFGNQQNKPRVMAKKSDLGNILAPTLGEKDRTGVVIVHKELPVPPALGARAEAALESSRDNEKMQQAVEEAMKTVAEQSAAQAANVARAEVKELAKEEISKEVKAVDEKIKQELKNMENAAAPSASGKAESSGSNALPVTEVGGDDVEQFLQELQEKDDENGLDPNQQNSEVNDAGTDFYPIMYMTSPYSGQGMRSRFPFPYYRRRRSLPTVGKTVAAKAHRGSRRIKRDILDDFYDAYTVPYSSVDVNDALIPDPDQYVPLTLEEKEYLYRRLLNNLASVYDEPEDEPLQDEPLQDEPLQGEPDEYPYARGYSEPRDEPYLLYSPDRDDLIKEVALRKGLQEEDEPGVFREPVGYVKRNMVGYYPMEEEKRYFFPFSEEPETHWGAFVPEKRDYSEAIQRLQRLAMALSDNPGPYYREMVEEYRRK</sequence>
<reference evidence="4 5" key="1">
    <citation type="submission" date="2024-04" db="EMBL/GenBank/DDBJ databases">
        <authorList>
            <consortium name="Genoscope - CEA"/>
            <person name="William W."/>
        </authorList>
    </citation>
    <scope>NUCLEOTIDE SEQUENCE [LARGE SCALE GENOMIC DNA]</scope>
</reference>
<evidence type="ECO:0000256" key="3">
    <source>
        <dbReference type="SAM" id="Phobius"/>
    </source>
</evidence>
<protein>
    <submittedName>
        <fullName evidence="4">Uncharacterized protein</fullName>
    </submittedName>
</protein>
<name>A0AAV2H5C0_LYMST</name>
<gene>
    <name evidence="4" type="ORF">GSLYS_00003059001</name>
</gene>
<keyword evidence="3" id="KW-1133">Transmembrane helix</keyword>
<feature type="coiled-coil region" evidence="1">
    <location>
        <begin position="162"/>
        <end position="217"/>
    </location>
</feature>
<evidence type="ECO:0000313" key="4">
    <source>
        <dbReference type="EMBL" id="CAL1528889.1"/>
    </source>
</evidence>
<feature type="region of interest" description="Disordered" evidence="2">
    <location>
        <begin position="219"/>
        <end position="242"/>
    </location>
</feature>
<keyword evidence="1" id="KW-0175">Coiled coil</keyword>
<feature type="compositionally biased region" description="Acidic residues" evidence="2">
    <location>
        <begin position="386"/>
        <end position="397"/>
    </location>
</feature>
<dbReference type="AlphaFoldDB" id="A0AAV2H5C0"/>
<keyword evidence="3" id="KW-0812">Transmembrane</keyword>
<organism evidence="4 5">
    <name type="scientific">Lymnaea stagnalis</name>
    <name type="common">Great pond snail</name>
    <name type="synonym">Helix stagnalis</name>
    <dbReference type="NCBI Taxonomy" id="6523"/>
    <lineage>
        <taxon>Eukaryota</taxon>
        <taxon>Metazoa</taxon>
        <taxon>Spiralia</taxon>
        <taxon>Lophotrochozoa</taxon>
        <taxon>Mollusca</taxon>
        <taxon>Gastropoda</taxon>
        <taxon>Heterobranchia</taxon>
        <taxon>Euthyneura</taxon>
        <taxon>Panpulmonata</taxon>
        <taxon>Hygrophila</taxon>
        <taxon>Lymnaeoidea</taxon>
        <taxon>Lymnaeidae</taxon>
        <taxon>Lymnaea</taxon>
    </lineage>
</organism>
<feature type="region of interest" description="Disordered" evidence="2">
    <location>
        <begin position="386"/>
        <end position="414"/>
    </location>
</feature>
<feature type="transmembrane region" description="Helical" evidence="3">
    <location>
        <begin position="57"/>
        <end position="75"/>
    </location>
</feature>
<dbReference type="Proteomes" id="UP001497497">
    <property type="component" value="Unassembled WGS sequence"/>
</dbReference>
<proteinExistence type="predicted"/>